<keyword evidence="4" id="KW-1185">Reference proteome</keyword>
<dbReference type="AlphaFoldDB" id="A0A7S7RTL8"/>
<keyword evidence="1" id="KW-0812">Transmembrane</keyword>
<feature type="transmembrane region" description="Helical" evidence="1">
    <location>
        <begin position="171"/>
        <end position="190"/>
    </location>
</feature>
<dbReference type="InterPro" id="IPR050879">
    <property type="entry name" value="Acyltransferase_3"/>
</dbReference>
<feature type="transmembrane region" description="Helical" evidence="1">
    <location>
        <begin position="135"/>
        <end position="159"/>
    </location>
</feature>
<keyword evidence="1" id="KW-1133">Transmembrane helix</keyword>
<dbReference type="Proteomes" id="UP000593735">
    <property type="component" value="Chromosome"/>
</dbReference>
<accession>A0A7S7RTL8</accession>
<protein>
    <submittedName>
        <fullName evidence="3">Acyltransferase</fullName>
    </submittedName>
</protein>
<feature type="transmembrane region" description="Helical" evidence="1">
    <location>
        <begin position="322"/>
        <end position="343"/>
    </location>
</feature>
<keyword evidence="3" id="KW-0808">Transferase</keyword>
<dbReference type="GO" id="GO:0016747">
    <property type="term" value="F:acyltransferase activity, transferring groups other than amino-acyl groups"/>
    <property type="evidence" value="ECO:0007669"/>
    <property type="project" value="InterPro"/>
</dbReference>
<keyword evidence="1" id="KW-0472">Membrane</keyword>
<name>A0A7S7RTL8_9ACTN</name>
<proteinExistence type="predicted"/>
<dbReference type="Pfam" id="PF01757">
    <property type="entry name" value="Acyl_transf_3"/>
    <property type="match status" value="1"/>
</dbReference>
<evidence type="ECO:0000313" key="3">
    <source>
        <dbReference type="EMBL" id="QOY60346.1"/>
    </source>
</evidence>
<dbReference type="KEGG" id="tio:INP52_08025"/>
<dbReference type="EMBL" id="CP063767">
    <property type="protein sequence ID" value="QOY60346.1"/>
    <property type="molecule type" value="Genomic_DNA"/>
</dbReference>
<keyword evidence="3" id="KW-0012">Acyltransferase</keyword>
<feature type="transmembrane region" description="Helical" evidence="1">
    <location>
        <begin position="91"/>
        <end position="115"/>
    </location>
</feature>
<feature type="transmembrane region" description="Helical" evidence="1">
    <location>
        <begin position="289"/>
        <end position="310"/>
    </location>
</feature>
<gene>
    <name evidence="3" type="ORF">INP52_08025</name>
</gene>
<dbReference type="RefSeq" id="WP_194370697.1">
    <property type="nucleotide sequence ID" value="NZ_CP063767.1"/>
</dbReference>
<feature type="transmembrane region" description="Helical" evidence="1">
    <location>
        <begin position="257"/>
        <end position="277"/>
    </location>
</feature>
<organism evidence="3 4">
    <name type="scientific">Thermophilibacter immobilis</name>
    <dbReference type="NCBI Taxonomy" id="2779519"/>
    <lineage>
        <taxon>Bacteria</taxon>
        <taxon>Bacillati</taxon>
        <taxon>Actinomycetota</taxon>
        <taxon>Coriobacteriia</taxon>
        <taxon>Coriobacteriales</taxon>
        <taxon>Atopobiaceae</taxon>
        <taxon>Thermophilibacter</taxon>
    </lineage>
</organism>
<feature type="transmembrane region" description="Helical" evidence="1">
    <location>
        <begin position="228"/>
        <end position="245"/>
    </location>
</feature>
<feature type="transmembrane region" description="Helical" evidence="1">
    <location>
        <begin position="44"/>
        <end position="70"/>
    </location>
</feature>
<evidence type="ECO:0000259" key="2">
    <source>
        <dbReference type="Pfam" id="PF01757"/>
    </source>
</evidence>
<dbReference type="InterPro" id="IPR002656">
    <property type="entry name" value="Acyl_transf_3_dom"/>
</dbReference>
<reference evidence="3 4" key="1">
    <citation type="submission" date="2020-10" db="EMBL/GenBank/DDBJ databases">
        <title>Olsenella immobilis sp.nov., isolated from the mud in a fermentation cellar used for the production of Chinese strong-flavoured liquor.</title>
        <authorList>
            <person name="Lu L."/>
        </authorList>
    </citation>
    <scope>NUCLEOTIDE SEQUENCE [LARGE SCALE GENOMIC DNA]</scope>
    <source>
        <strain evidence="3 4">LZLJ-2</strain>
    </source>
</reference>
<sequence length="354" mass="40317">MDLGLVSRYRKELYGFCAIWIILFHMAHNAMVDFSFGISVLQPLQAFVSVGSLGVDIFLFLSGISLYYSFQKNQRADLFIIKRLTRILPPLALTYGVFWIARFIGGDYSFAQLLWNFTLISRMVSGLPGGDNGMWFVVFIIGMYLIFPYIYLFIYGVYIEESSEKKSEGFIFMRMAALVVAALLFYWLVHKFDLKWFKISEIGLARIPIFIVGCYAGHLVKENVRLPWPVWIPVFMITIIFFVVVSPPGIRHWWWRLAYFPAGITVSYSLSFMIAAVSKLGSFGRRLQSVLGIFGGISLEVYLTHCILFTNKLGLPLIDGRLWLAIILAAFAVLWALAVGKATKAISKLINKRI</sequence>
<evidence type="ECO:0000256" key="1">
    <source>
        <dbReference type="SAM" id="Phobius"/>
    </source>
</evidence>
<feature type="transmembrane region" description="Helical" evidence="1">
    <location>
        <begin position="196"/>
        <end position="216"/>
    </location>
</feature>
<evidence type="ECO:0000313" key="4">
    <source>
        <dbReference type="Proteomes" id="UP000593735"/>
    </source>
</evidence>
<dbReference type="PANTHER" id="PTHR23028">
    <property type="entry name" value="ACETYLTRANSFERASE"/>
    <property type="match status" value="1"/>
</dbReference>
<feature type="transmembrane region" description="Helical" evidence="1">
    <location>
        <begin position="12"/>
        <end position="32"/>
    </location>
</feature>
<feature type="domain" description="Acyltransferase 3" evidence="2">
    <location>
        <begin position="15"/>
        <end position="339"/>
    </location>
</feature>